<name>A0A210PLH8_MIZYE</name>
<feature type="transmembrane region" description="Helical" evidence="5">
    <location>
        <begin position="271"/>
        <end position="289"/>
    </location>
</feature>
<evidence type="ECO:0000256" key="4">
    <source>
        <dbReference type="ARBA" id="ARBA00023136"/>
    </source>
</evidence>
<keyword evidence="2 5" id="KW-0812">Transmembrane</keyword>
<feature type="transmembrane region" description="Helical" evidence="5">
    <location>
        <begin position="442"/>
        <end position="467"/>
    </location>
</feature>
<protein>
    <submittedName>
        <fullName evidence="8">Acetylcholine receptor subunit beta</fullName>
    </submittedName>
</protein>
<evidence type="ECO:0000256" key="2">
    <source>
        <dbReference type="ARBA" id="ARBA00022692"/>
    </source>
</evidence>
<organism evidence="8 9">
    <name type="scientific">Mizuhopecten yessoensis</name>
    <name type="common">Japanese scallop</name>
    <name type="synonym">Patinopecten yessoensis</name>
    <dbReference type="NCBI Taxonomy" id="6573"/>
    <lineage>
        <taxon>Eukaryota</taxon>
        <taxon>Metazoa</taxon>
        <taxon>Spiralia</taxon>
        <taxon>Lophotrochozoa</taxon>
        <taxon>Mollusca</taxon>
        <taxon>Bivalvia</taxon>
        <taxon>Autobranchia</taxon>
        <taxon>Pteriomorphia</taxon>
        <taxon>Pectinida</taxon>
        <taxon>Pectinoidea</taxon>
        <taxon>Pectinidae</taxon>
        <taxon>Mizuhopecten</taxon>
    </lineage>
</organism>
<accession>A0A210PLH8</accession>
<evidence type="ECO:0000256" key="5">
    <source>
        <dbReference type="SAM" id="Phobius"/>
    </source>
</evidence>
<dbReference type="EMBL" id="NEDP02005591">
    <property type="protein sequence ID" value="OWF37349.1"/>
    <property type="molecule type" value="Genomic_DNA"/>
</dbReference>
<dbReference type="InterPro" id="IPR006202">
    <property type="entry name" value="Neur_chan_lig-bd"/>
</dbReference>
<dbReference type="Gene3D" id="1.20.58.390">
    <property type="entry name" value="Neurotransmitter-gated ion-channel transmembrane domain"/>
    <property type="match status" value="1"/>
</dbReference>
<dbReference type="CDD" id="cd18989">
    <property type="entry name" value="LGIC_ECD_cation"/>
    <property type="match status" value="1"/>
</dbReference>
<dbReference type="GO" id="GO:0004888">
    <property type="term" value="F:transmembrane signaling receptor activity"/>
    <property type="evidence" value="ECO:0007669"/>
    <property type="project" value="InterPro"/>
</dbReference>
<feature type="transmembrane region" description="Helical" evidence="5">
    <location>
        <begin position="301"/>
        <end position="327"/>
    </location>
</feature>
<feature type="transmembrane region" description="Helical" evidence="5">
    <location>
        <begin position="240"/>
        <end position="264"/>
    </location>
</feature>
<evidence type="ECO:0000313" key="8">
    <source>
        <dbReference type="EMBL" id="OWF37349.1"/>
    </source>
</evidence>
<dbReference type="SUPFAM" id="SSF90112">
    <property type="entry name" value="Neurotransmitter-gated ion-channel transmembrane pore"/>
    <property type="match status" value="1"/>
</dbReference>
<proteinExistence type="predicted"/>
<dbReference type="Proteomes" id="UP000242188">
    <property type="component" value="Unassembled WGS sequence"/>
</dbReference>
<dbReference type="InterPro" id="IPR006201">
    <property type="entry name" value="Neur_channel"/>
</dbReference>
<gene>
    <name evidence="8" type="ORF">KP79_PYT18358</name>
</gene>
<reference evidence="8 9" key="1">
    <citation type="journal article" date="2017" name="Nat. Ecol. Evol.">
        <title>Scallop genome provides insights into evolution of bilaterian karyotype and development.</title>
        <authorList>
            <person name="Wang S."/>
            <person name="Zhang J."/>
            <person name="Jiao W."/>
            <person name="Li J."/>
            <person name="Xun X."/>
            <person name="Sun Y."/>
            <person name="Guo X."/>
            <person name="Huan P."/>
            <person name="Dong B."/>
            <person name="Zhang L."/>
            <person name="Hu X."/>
            <person name="Sun X."/>
            <person name="Wang J."/>
            <person name="Zhao C."/>
            <person name="Wang Y."/>
            <person name="Wang D."/>
            <person name="Huang X."/>
            <person name="Wang R."/>
            <person name="Lv J."/>
            <person name="Li Y."/>
            <person name="Zhang Z."/>
            <person name="Liu B."/>
            <person name="Lu W."/>
            <person name="Hui Y."/>
            <person name="Liang J."/>
            <person name="Zhou Z."/>
            <person name="Hou R."/>
            <person name="Li X."/>
            <person name="Liu Y."/>
            <person name="Li H."/>
            <person name="Ning X."/>
            <person name="Lin Y."/>
            <person name="Zhao L."/>
            <person name="Xing Q."/>
            <person name="Dou J."/>
            <person name="Li Y."/>
            <person name="Mao J."/>
            <person name="Guo H."/>
            <person name="Dou H."/>
            <person name="Li T."/>
            <person name="Mu C."/>
            <person name="Jiang W."/>
            <person name="Fu Q."/>
            <person name="Fu X."/>
            <person name="Miao Y."/>
            <person name="Liu J."/>
            <person name="Yu Q."/>
            <person name="Li R."/>
            <person name="Liao H."/>
            <person name="Li X."/>
            <person name="Kong Y."/>
            <person name="Jiang Z."/>
            <person name="Chourrout D."/>
            <person name="Li R."/>
            <person name="Bao Z."/>
        </authorList>
    </citation>
    <scope>NUCLEOTIDE SEQUENCE [LARGE SCALE GENOMIC DNA]</scope>
    <source>
        <strain evidence="8 9">PY_sf001</strain>
    </source>
</reference>
<evidence type="ECO:0000259" key="7">
    <source>
        <dbReference type="Pfam" id="PF02932"/>
    </source>
</evidence>
<evidence type="ECO:0000313" key="9">
    <source>
        <dbReference type="Proteomes" id="UP000242188"/>
    </source>
</evidence>
<dbReference type="Gene3D" id="2.70.170.10">
    <property type="entry name" value="Neurotransmitter-gated ion-channel ligand-binding domain"/>
    <property type="match status" value="1"/>
</dbReference>
<dbReference type="PANTHER" id="PTHR18945">
    <property type="entry name" value="NEUROTRANSMITTER GATED ION CHANNEL"/>
    <property type="match status" value="1"/>
</dbReference>
<dbReference type="GO" id="GO:0005230">
    <property type="term" value="F:extracellular ligand-gated monoatomic ion channel activity"/>
    <property type="evidence" value="ECO:0007669"/>
    <property type="project" value="InterPro"/>
</dbReference>
<dbReference type="InterPro" id="IPR038050">
    <property type="entry name" value="Neuro_actylchol_rec"/>
</dbReference>
<keyword evidence="3 5" id="KW-1133">Transmembrane helix</keyword>
<dbReference type="AlphaFoldDB" id="A0A210PLH8"/>
<keyword evidence="4 5" id="KW-0472">Membrane</keyword>
<feature type="domain" description="Neurotransmitter-gated ion-channel ligand-binding" evidence="6">
    <location>
        <begin position="36"/>
        <end position="239"/>
    </location>
</feature>
<dbReference type="GO" id="GO:0016020">
    <property type="term" value="C:membrane"/>
    <property type="evidence" value="ECO:0007669"/>
    <property type="project" value="UniProtKB-SubCell"/>
</dbReference>
<dbReference type="Pfam" id="PF02931">
    <property type="entry name" value="Neur_chan_LBD"/>
    <property type="match status" value="1"/>
</dbReference>
<evidence type="ECO:0000256" key="3">
    <source>
        <dbReference type="ARBA" id="ARBA00022989"/>
    </source>
</evidence>
<dbReference type="InterPro" id="IPR036734">
    <property type="entry name" value="Neur_chan_lig-bd_sf"/>
</dbReference>
<comment type="caution">
    <text evidence="8">The sequence shown here is derived from an EMBL/GenBank/DDBJ whole genome shotgun (WGS) entry which is preliminary data.</text>
</comment>
<comment type="subcellular location">
    <subcellularLocation>
        <location evidence="1">Membrane</location>
        <topology evidence="1">Multi-pass membrane protein</topology>
    </subcellularLocation>
</comment>
<dbReference type="InterPro" id="IPR036719">
    <property type="entry name" value="Neuro-gated_channel_TM_sf"/>
</dbReference>
<keyword evidence="9" id="KW-1185">Reference proteome</keyword>
<dbReference type="InterPro" id="IPR006029">
    <property type="entry name" value="Neurotrans-gated_channel_TM"/>
</dbReference>
<evidence type="ECO:0000256" key="1">
    <source>
        <dbReference type="ARBA" id="ARBA00004141"/>
    </source>
</evidence>
<dbReference type="PRINTS" id="PR00252">
    <property type="entry name" value="NRIONCHANNEL"/>
</dbReference>
<dbReference type="STRING" id="6573.A0A210PLH8"/>
<evidence type="ECO:0000259" key="6">
    <source>
        <dbReference type="Pfam" id="PF02931"/>
    </source>
</evidence>
<dbReference type="Pfam" id="PF02932">
    <property type="entry name" value="Neur_chan_memb"/>
    <property type="match status" value="1"/>
</dbReference>
<dbReference type="OrthoDB" id="6138497at2759"/>
<keyword evidence="8" id="KW-0675">Receptor</keyword>
<dbReference type="CDD" id="cd19051">
    <property type="entry name" value="LGIC_TM_cation"/>
    <property type="match status" value="1"/>
</dbReference>
<dbReference type="SUPFAM" id="SSF63712">
    <property type="entry name" value="Nicotinic receptor ligand binding domain-like"/>
    <property type="match status" value="1"/>
</dbReference>
<feature type="domain" description="Neurotransmitter-gated ion-channel transmembrane" evidence="7">
    <location>
        <begin position="246"/>
        <end position="457"/>
    </location>
</feature>
<sequence>MLYTFVLMRQIIYYIGFFICSADGYQDTKEDLLFNLQKKLLTNYSKSIIPGELKDSKSTIRVKYFLRSVNDFNEVSGHLQTTGVLGIVWRDERLMWDFDHYPVRSITFSINDVWIPNVIIANPVQEFMLLHSKSNTEIIRLKRNGVIQLFTGGVLATSCTPNVRYFPFDTHRCEIVFTLLELFHSLHVLDLTYLEENKAMDIVEENAKWTITQERPYVSSFGDTSFVYVAFPLTLERKPMFFLITIIAPVVVLSILNVCVFFIPAQAGERISFAVSALLSFAIYMTILSSEIPDNSDPVPILSYLLMLKFGISATIAILTVFVVQIFHRDNDKPIPKKYRKLVRIMRGCRKNKARKNKWPTNHVSATPLVGRSGISSDAMLTQETAFATKDLSPSGDVTMRDHFSTQGLQSNGDFRDNDNSWEVTEDDITWQHVSKAIDRMVFWIVFSFIIVEIIVWIAVTGIKYYIDHFQ</sequence>